<dbReference type="RefSeq" id="WP_248354016.1">
    <property type="nucleotide sequence ID" value="NZ_AP025591.1"/>
</dbReference>
<organism evidence="3 4">
    <name type="scientific">Anaeromyxobacter oryzae</name>
    <dbReference type="NCBI Taxonomy" id="2918170"/>
    <lineage>
        <taxon>Bacteria</taxon>
        <taxon>Pseudomonadati</taxon>
        <taxon>Myxococcota</taxon>
        <taxon>Myxococcia</taxon>
        <taxon>Myxococcales</taxon>
        <taxon>Cystobacterineae</taxon>
        <taxon>Anaeromyxobacteraceae</taxon>
        <taxon>Anaeromyxobacter</taxon>
    </lineage>
</organism>
<gene>
    <name evidence="3" type="primary">phr</name>
    <name evidence="3" type="ORF">AMOR_43210</name>
</gene>
<dbReference type="InterPro" id="IPR036155">
    <property type="entry name" value="Crypto/Photolyase_N_sf"/>
</dbReference>
<feature type="domain" description="Photolyase/cryptochrome alpha/beta" evidence="2">
    <location>
        <begin position="21"/>
        <end position="152"/>
    </location>
</feature>
<dbReference type="InterPro" id="IPR036134">
    <property type="entry name" value="Crypto/Photolyase_FAD-like_sf"/>
</dbReference>
<evidence type="ECO:0000259" key="2">
    <source>
        <dbReference type="PROSITE" id="PS51645"/>
    </source>
</evidence>
<sequence>MPVPAERVRKLNAAPVRADRAFVLHWMTCTRRVGSNPALERAVDLARELKRPVLVLEALRAGYPFASDRLHAFVMEGMAENARRIRGRALHLPYLERRAGEGKGLLEALARDACAVVTDDFPTFFVPRMLAAVAPRLDVALEAVDGSCVVPFRLAGRDHPTAYAYRRFLQRTLPAWIDRLPAEDPLARAPRPGRAAIPSDVLRRWPATDLADLARPGRILADLPIDHGVAPCRRGGAAAGEARLAEFVERGLDAYAERRNDPDAEAASGLSPWLHFGHVGSFDVLRAVLRREGWTPRRLAPAANGARAGFWGLGAGAEAFLDQLLTWRELGFVTCAHRPDHRAYASLPEWARTTLARHARDRRPVRYGHDALAAAATGDPIWNAAQRQLLREGVIHGYLRMLWGKKVLEWSASPEAALEVLLDLNDRYALDGRDPNSVSGIFWCLGRYDRPWPERPIYGTVRSMSSERTAKKVALARWLARFGEPSQASLR</sequence>
<protein>
    <submittedName>
        <fullName evidence="3">Deoxyribodipyrimidine photo-lyase</fullName>
    </submittedName>
</protein>
<dbReference type="PROSITE" id="PS51645">
    <property type="entry name" value="PHR_CRY_ALPHA_BETA"/>
    <property type="match status" value="1"/>
</dbReference>
<comment type="cofactor">
    <cofactor evidence="1">
        <name>(6R)-5,10-methylene-5,6,7,8-tetrahydrofolate</name>
        <dbReference type="ChEBI" id="CHEBI:15636"/>
    </cofactor>
</comment>
<dbReference type="Gene3D" id="3.40.50.620">
    <property type="entry name" value="HUPs"/>
    <property type="match status" value="1"/>
</dbReference>
<proteinExistence type="predicted"/>
<dbReference type="PANTHER" id="PTHR10211">
    <property type="entry name" value="DEOXYRIBODIPYRIMIDINE PHOTOLYASE"/>
    <property type="match status" value="1"/>
</dbReference>
<dbReference type="PANTHER" id="PTHR10211:SF0">
    <property type="entry name" value="DEOXYRIBODIPYRIMIDINE PHOTO-LYASE"/>
    <property type="match status" value="1"/>
</dbReference>
<keyword evidence="4" id="KW-1185">Reference proteome</keyword>
<dbReference type="Proteomes" id="UP001162891">
    <property type="component" value="Chromosome"/>
</dbReference>
<dbReference type="Gene3D" id="1.25.40.80">
    <property type="match status" value="1"/>
</dbReference>
<evidence type="ECO:0000256" key="1">
    <source>
        <dbReference type="ARBA" id="ARBA00001932"/>
    </source>
</evidence>
<evidence type="ECO:0000313" key="4">
    <source>
        <dbReference type="Proteomes" id="UP001162891"/>
    </source>
</evidence>
<reference evidence="4" key="1">
    <citation type="journal article" date="2022" name="Int. J. Syst. Evol. Microbiol.">
        <title>Anaeromyxobacter oryzae sp. nov., Anaeromyxobacter diazotrophicus sp. nov. and Anaeromyxobacter paludicola sp. nov., isolated from paddy soils.</title>
        <authorList>
            <person name="Itoh H."/>
            <person name="Xu Z."/>
            <person name="Mise K."/>
            <person name="Masuda Y."/>
            <person name="Ushijima N."/>
            <person name="Hayakawa C."/>
            <person name="Shiratori Y."/>
            <person name="Senoo K."/>
        </authorList>
    </citation>
    <scope>NUCLEOTIDE SEQUENCE [LARGE SCALE GENOMIC DNA]</scope>
    <source>
        <strain evidence="4">Red232</strain>
    </source>
</reference>
<dbReference type="InterPro" id="IPR006050">
    <property type="entry name" value="DNA_photolyase_N"/>
</dbReference>
<dbReference type="InterPro" id="IPR052219">
    <property type="entry name" value="Photolyase_Class-2"/>
</dbReference>
<accession>A0ABN6N0A5</accession>
<dbReference type="EMBL" id="AP025591">
    <property type="protein sequence ID" value="BDG05325.1"/>
    <property type="molecule type" value="Genomic_DNA"/>
</dbReference>
<dbReference type="InterPro" id="IPR014729">
    <property type="entry name" value="Rossmann-like_a/b/a_fold"/>
</dbReference>
<name>A0ABN6N0A5_9BACT</name>
<dbReference type="SUPFAM" id="SSF52425">
    <property type="entry name" value="Cryptochrome/photolyase, N-terminal domain"/>
    <property type="match status" value="1"/>
</dbReference>
<dbReference type="Gene3D" id="1.10.579.10">
    <property type="entry name" value="DNA Cyclobutane Dipyrimidine Photolyase, subunit A, domain 3"/>
    <property type="match status" value="1"/>
</dbReference>
<dbReference type="SUPFAM" id="SSF48173">
    <property type="entry name" value="Cryptochrome/photolyase FAD-binding domain"/>
    <property type="match status" value="1"/>
</dbReference>
<evidence type="ECO:0000313" key="3">
    <source>
        <dbReference type="EMBL" id="BDG05325.1"/>
    </source>
</evidence>